<dbReference type="Proteomes" id="UP001501706">
    <property type="component" value="Unassembled WGS sequence"/>
</dbReference>
<evidence type="ECO:0008006" key="4">
    <source>
        <dbReference type="Google" id="ProtNLM"/>
    </source>
</evidence>
<feature type="region of interest" description="Disordered" evidence="1">
    <location>
        <begin position="110"/>
        <end position="129"/>
    </location>
</feature>
<reference evidence="2 3" key="1">
    <citation type="journal article" date="2019" name="Int. J. Syst. Evol. Microbiol.">
        <title>The Global Catalogue of Microorganisms (GCM) 10K type strain sequencing project: providing services to taxonomists for standard genome sequencing and annotation.</title>
        <authorList>
            <consortium name="The Broad Institute Genomics Platform"/>
            <consortium name="The Broad Institute Genome Sequencing Center for Infectious Disease"/>
            <person name="Wu L."/>
            <person name="Ma J."/>
        </authorList>
    </citation>
    <scope>NUCLEOTIDE SEQUENCE [LARGE SCALE GENOMIC DNA]</scope>
    <source>
        <strain evidence="2 3">JCM 14330</strain>
    </source>
</reference>
<proteinExistence type="predicted"/>
<keyword evidence="3" id="KW-1185">Reference proteome</keyword>
<evidence type="ECO:0000313" key="3">
    <source>
        <dbReference type="Proteomes" id="UP001501706"/>
    </source>
</evidence>
<gene>
    <name evidence="2" type="ORF">GCM10009097_07150</name>
</gene>
<comment type="caution">
    <text evidence="2">The sequence shown here is derived from an EMBL/GenBank/DDBJ whole genome shotgun (WGS) entry which is preliminary data.</text>
</comment>
<dbReference type="EMBL" id="BAAAEN010000002">
    <property type="protein sequence ID" value="GAA0493830.1"/>
    <property type="molecule type" value="Genomic_DNA"/>
</dbReference>
<organism evidence="2 3">
    <name type="scientific">Pigmentiphaga daeguensis</name>
    <dbReference type="NCBI Taxonomy" id="414049"/>
    <lineage>
        <taxon>Bacteria</taxon>
        <taxon>Pseudomonadati</taxon>
        <taxon>Pseudomonadota</taxon>
        <taxon>Betaproteobacteria</taxon>
        <taxon>Burkholderiales</taxon>
        <taxon>Alcaligenaceae</taxon>
        <taxon>Pigmentiphaga</taxon>
    </lineage>
</organism>
<dbReference type="RefSeq" id="WP_343927174.1">
    <property type="nucleotide sequence ID" value="NZ_BAAAEN010000002.1"/>
</dbReference>
<sequence length="176" mass="18218">MSIVMPAWVRYGAVAAFSAAVAGAGAWLVQEWRLGARNSDQAAEIAQEREGHANAARTAEADQRAIEFNRMEVNAHVTYQTQQRLAAAAAAVRDRDAAIVGLRNALAAAESRSGQAGGDPGARTGADDPTTLRTVVRECTAEYSTMVGNAVGAGVAATGLQGYAQAIGAFSAAERQ</sequence>
<evidence type="ECO:0000256" key="1">
    <source>
        <dbReference type="SAM" id="MobiDB-lite"/>
    </source>
</evidence>
<name>A0ABN1BAT2_9BURK</name>
<evidence type="ECO:0000313" key="2">
    <source>
        <dbReference type="EMBL" id="GAA0493830.1"/>
    </source>
</evidence>
<accession>A0ABN1BAT2</accession>
<protein>
    <recommendedName>
        <fullName evidence="4">Bacteriophage Rz lysis protein</fullName>
    </recommendedName>
</protein>